<proteinExistence type="predicted"/>
<dbReference type="GO" id="GO:0001228">
    <property type="term" value="F:DNA-binding transcription activator activity, RNA polymerase II-specific"/>
    <property type="evidence" value="ECO:0007669"/>
    <property type="project" value="TreeGrafter"/>
</dbReference>
<dbReference type="GeneID" id="89972412"/>
<keyword evidence="2" id="KW-1185">Reference proteome</keyword>
<reference evidence="1 2" key="1">
    <citation type="submission" date="2023-08" db="EMBL/GenBank/DDBJ databases">
        <title>Black Yeasts Isolated from many extreme environments.</title>
        <authorList>
            <person name="Coleine C."/>
            <person name="Stajich J.E."/>
            <person name="Selbmann L."/>
        </authorList>
    </citation>
    <scope>NUCLEOTIDE SEQUENCE [LARGE SCALE GENOMIC DNA]</scope>
    <source>
        <strain evidence="1 2">CCFEE 5792</strain>
    </source>
</reference>
<dbReference type="Pfam" id="PF11951">
    <property type="entry name" value="Fungal_trans_2"/>
    <property type="match status" value="1"/>
</dbReference>
<dbReference type="EMBL" id="JAVRRD010000019">
    <property type="protein sequence ID" value="KAK5049305.1"/>
    <property type="molecule type" value="Genomic_DNA"/>
</dbReference>
<comment type="caution">
    <text evidence="1">The sequence shown here is derived from an EMBL/GenBank/DDBJ whole genome shotgun (WGS) entry which is preliminary data.</text>
</comment>
<evidence type="ECO:0008006" key="3">
    <source>
        <dbReference type="Google" id="ProtNLM"/>
    </source>
</evidence>
<gene>
    <name evidence="1" type="ORF">LTR84_004234</name>
</gene>
<name>A0AAV9N428_9EURO</name>
<protein>
    <recommendedName>
        <fullName evidence="3">Transcription factor domain-containing protein</fullName>
    </recommendedName>
</protein>
<evidence type="ECO:0000313" key="2">
    <source>
        <dbReference type="Proteomes" id="UP001358417"/>
    </source>
</evidence>
<dbReference type="Proteomes" id="UP001358417">
    <property type="component" value="Unassembled WGS sequence"/>
</dbReference>
<dbReference type="RefSeq" id="XP_064704350.1">
    <property type="nucleotide sequence ID" value="XM_064847811.1"/>
</dbReference>
<sequence length="319" mass="36145">MSQGSPAFPALPSWTEDSRLLDLELMHQYTASTFKSISVPTVNGDVWQVFVPRQALKYEFLMHAILGLAALQVSVEDADQREKYKCAYLNHQSQGFAAFSEALSKLDENNCHSLFAFAVIAMIFALASPQHITTSTSLDNDNTADCQRVFILCDFLQGITTVAVAGWQWIKDGPFGVFLDLDNNITLHSLDAEDEDMLKRLHKFNDTLLAVVDPLAHMTITSSIHLLEKCIRGGEMMALAWVAMCGKHFMTLLGQHQRLAQLVFMHWTILLNRLDRLWWVKGAAELWFNEISSELVVLGPEWLEVVEDIRSKHRLQRKP</sequence>
<dbReference type="PANTHER" id="PTHR47784:SF5">
    <property type="entry name" value="STEROL UPTAKE CONTROL PROTEIN 2"/>
    <property type="match status" value="1"/>
</dbReference>
<organism evidence="1 2">
    <name type="scientific">Exophiala bonariae</name>
    <dbReference type="NCBI Taxonomy" id="1690606"/>
    <lineage>
        <taxon>Eukaryota</taxon>
        <taxon>Fungi</taxon>
        <taxon>Dikarya</taxon>
        <taxon>Ascomycota</taxon>
        <taxon>Pezizomycotina</taxon>
        <taxon>Eurotiomycetes</taxon>
        <taxon>Chaetothyriomycetidae</taxon>
        <taxon>Chaetothyriales</taxon>
        <taxon>Herpotrichiellaceae</taxon>
        <taxon>Exophiala</taxon>
    </lineage>
</organism>
<evidence type="ECO:0000313" key="1">
    <source>
        <dbReference type="EMBL" id="KAK5049305.1"/>
    </source>
</evidence>
<accession>A0AAV9N428</accession>
<dbReference type="InterPro" id="IPR021858">
    <property type="entry name" value="Fun_TF"/>
</dbReference>
<dbReference type="InterPro" id="IPR053157">
    <property type="entry name" value="Sterol_Uptake_Regulator"/>
</dbReference>
<dbReference type="AlphaFoldDB" id="A0AAV9N428"/>
<dbReference type="PANTHER" id="PTHR47784">
    <property type="entry name" value="STEROL UPTAKE CONTROL PROTEIN 2"/>
    <property type="match status" value="1"/>
</dbReference>